<dbReference type="GO" id="GO:0004674">
    <property type="term" value="F:protein serine/threonine kinase activity"/>
    <property type="evidence" value="ECO:0007669"/>
    <property type="project" value="UniProtKB-KW"/>
</dbReference>
<dbReference type="CDD" id="cd16936">
    <property type="entry name" value="HATPase_RsbW-like"/>
    <property type="match status" value="1"/>
</dbReference>
<gene>
    <name evidence="3" type="ORF">G3T38_04170</name>
</gene>
<dbReference type="PANTHER" id="PTHR35526:SF3">
    <property type="entry name" value="ANTI-SIGMA-F FACTOR RSBW"/>
    <property type="match status" value="1"/>
</dbReference>
<dbReference type="Pfam" id="PF13581">
    <property type="entry name" value="HATPase_c_2"/>
    <property type="match status" value="1"/>
</dbReference>
<evidence type="ECO:0000313" key="3">
    <source>
        <dbReference type="EMBL" id="NEN77469.1"/>
    </source>
</evidence>
<reference evidence="3 4" key="1">
    <citation type="journal article" date="2014" name="Int. J. Syst. Evol. Microbiol.">
        <title>Nocardioides zeae sp. nov., isolated from the stem of Zea mays.</title>
        <authorList>
            <person name="Glaeser S.P."/>
            <person name="McInroy J.A."/>
            <person name="Busse H.J."/>
            <person name="Kampfer P."/>
        </authorList>
    </citation>
    <scope>NUCLEOTIDE SEQUENCE [LARGE SCALE GENOMIC DNA]</scope>
    <source>
        <strain evidence="3 4">JCM 30728</strain>
    </source>
</reference>
<comment type="caution">
    <text evidence="3">The sequence shown here is derived from an EMBL/GenBank/DDBJ whole genome shotgun (WGS) entry which is preliminary data.</text>
</comment>
<dbReference type="AlphaFoldDB" id="A0A6P0HFI1"/>
<keyword evidence="1" id="KW-0723">Serine/threonine-protein kinase</keyword>
<dbReference type="InterPro" id="IPR036890">
    <property type="entry name" value="HATPase_C_sf"/>
</dbReference>
<dbReference type="Proteomes" id="UP000468687">
    <property type="component" value="Unassembled WGS sequence"/>
</dbReference>
<keyword evidence="4" id="KW-1185">Reference proteome</keyword>
<keyword evidence="1" id="KW-0808">Transferase</keyword>
<dbReference type="InterPro" id="IPR050267">
    <property type="entry name" value="Anti-sigma-factor_SerPK"/>
</dbReference>
<dbReference type="GO" id="GO:0005524">
    <property type="term" value="F:ATP binding"/>
    <property type="evidence" value="ECO:0007669"/>
    <property type="project" value="UniProtKB-KW"/>
</dbReference>
<evidence type="ECO:0000259" key="2">
    <source>
        <dbReference type="Pfam" id="PF13581"/>
    </source>
</evidence>
<dbReference type="PANTHER" id="PTHR35526">
    <property type="entry name" value="ANTI-SIGMA-F FACTOR RSBW-RELATED"/>
    <property type="match status" value="1"/>
</dbReference>
<protein>
    <submittedName>
        <fullName evidence="3">ATP-binding protein</fullName>
    </submittedName>
</protein>
<proteinExistence type="predicted"/>
<accession>A0A6P0HFI1</accession>
<organism evidence="3 4">
    <name type="scientific">Nocardioides zeae</name>
    <dbReference type="NCBI Taxonomy" id="1457234"/>
    <lineage>
        <taxon>Bacteria</taxon>
        <taxon>Bacillati</taxon>
        <taxon>Actinomycetota</taxon>
        <taxon>Actinomycetes</taxon>
        <taxon>Propionibacteriales</taxon>
        <taxon>Nocardioidaceae</taxon>
        <taxon>Nocardioides</taxon>
    </lineage>
</organism>
<dbReference type="SUPFAM" id="SSF55874">
    <property type="entry name" value="ATPase domain of HSP90 chaperone/DNA topoisomerase II/histidine kinase"/>
    <property type="match status" value="1"/>
</dbReference>
<name>A0A6P0HFI1_9ACTN</name>
<dbReference type="RefSeq" id="WP_163770829.1">
    <property type="nucleotide sequence ID" value="NZ_JAAGXA010000002.1"/>
</dbReference>
<keyword evidence="3" id="KW-0547">Nucleotide-binding</keyword>
<keyword evidence="3" id="KW-0067">ATP-binding</keyword>
<dbReference type="Gene3D" id="3.30.565.10">
    <property type="entry name" value="Histidine kinase-like ATPase, C-terminal domain"/>
    <property type="match status" value="1"/>
</dbReference>
<evidence type="ECO:0000256" key="1">
    <source>
        <dbReference type="ARBA" id="ARBA00022527"/>
    </source>
</evidence>
<sequence length="161" mass="17262">MAEVVAFETEVPFTSRGADLARRLLRHHLATAGTTQVVGENALLVLHELVANSLDHGFPCPNETLHLAWETSPEAVVLRVTDHGPHPRCERCHPHRAPAAGLPPVTADGARLQVQQPELDAPRGRGLLIVDGLSDRWEVTTHAGATTVEVHLTTAADPKAG</sequence>
<dbReference type="InterPro" id="IPR003594">
    <property type="entry name" value="HATPase_dom"/>
</dbReference>
<feature type="domain" description="Histidine kinase/HSP90-like ATPase" evidence="2">
    <location>
        <begin position="19"/>
        <end position="149"/>
    </location>
</feature>
<dbReference type="EMBL" id="JAAGXA010000002">
    <property type="protein sequence ID" value="NEN77469.1"/>
    <property type="molecule type" value="Genomic_DNA"/>
</dbReference>
<evidence type="ECO:0000313" key="4">
    <source>
        <dbReference type="Proteomes" id="UP000468687"/>
    </source>
</evidence>
<keyword evidence="1" id="KW-0418">Kinase</keyword>